<gene>
    <name evidence="2" type="ORF">SR187_1080</name>
</gene>
<protein>
    <submittedName>
        <fullName evidence="2">DUF2680 domain-containing protein</fullName>
    </submittedName>
</protein>
<keyword evidence="1" id="KW-0732">Signal</keyword>
<evidence type="ECO:0000256" key="1">
    <source>
        <dbReference type="SAM" id="SignalP"/>
    </source>
</evidence>
<organism evidence="2 3">
    <name type="scientific">Streptococcus ruminantium</name>
    <dbReference type="NCBI Taxonomy" id="1917441"/>
    <lineage>
        <taxon>Bacteria</taxon>
        <taxon>Bacillati</taxon>
        <taxon>Bacillota</taxon>
        <taxon>Bacilli</taxon>
        <taxon>Lactobacillales</taxon>
        <taxon>Streptococcaceae</taxon>
        <taxon>Streptococcus</taxon>
    </lineage>
</organism>
<feature type="signal peptide" evidence="1">
    <location>
        <begin position="1"/>
        <end position="25"/>
    </location>
</feature>
<dbReference type="KEGG" id="srq:SR187_1080"/>
<dbReference type="Proteomes" id="UP000269331">
    <property type="component" value="Chromosome"/>
</dbReference>
<dbReference type="AlphaFoldDB" id="A0A2Z5TKB7"/>
<dbReference type="GeneID" id="52228795"/>
<reference evidence="2 3" key="1">
    <citation type="journal article" date="2018" name="Genome Biol. Evol.">
        <title>Complete Genome Sequence of Streptococcus ruminantium sp. nov. GUT-187T (=DSM 104980T =JCM 31869T), the Type Strain of S. ruminantium, and Comparison with Genome Sequences of Streptococcus suis Strains.</title>
        <authorList>
            <person name="Tohya M."/>
            <person name="Sekizaki T."/>
            <person name="Miyoshi-Akiyama T."/>
        </authorList>
    </citation>
    <scope>NUCLEOTIDE SEQUENCE [LARGE SCALE GENOMIC DNA]</scope>
    <source>
        <strain evidence="2 3">GUT187T</strain>
    </source>
</reference>
<evidence type="ECO:0000313" key="3">
    <source>
        <dbReference type="Proteomes" id="UP000269331"/>
    </source>
</evidence>
<name>A0A2Z5TKB7_9STRE</name>
<accession>A0A2Z5TKB7</accession>
<evidence type="ECO:0000313" key="2">
    <source>
        <dbReference type="EMBL" id="BBA91847.1"/>
    </source>
</evidence>
<dbReference type="RefSeq" id="WP_120171237.1">
    <property type="nucleotide sequence ID" value="NZ_AP018400.1"/>
</dbReference>
<sequence>MLKKVLLTGLLLAAITITSDSTAHAYSYGLDVNDVIKRVNLTKDDDISRRGFEDGFSKKGMNASDSVFLYYREQYAEGQKAREVYDKGQEDGFYHRRSNNKGIERKLKDFYKWGYNKGVEKISKRLYFK</sequence>
<dbReference type="EMBL" id="AP018400">
    <property type="protein sequence ID" value="BBA91847.1"/>
    <property type="molecule type" value="Genomic_DNA"/>
</dbReference>
<feature type="chain" id="PRO_5016302892" evidence="1">
    <location>
        <begin position="26"/>
        <end position="129"/>
    </location>
</feature>
<proteinExistence type="predicted"/>